<organism evidence="2 3">
    <name type="scientific">Sphingomonas guangdongensis</name>
    <dbReference type="NCBI Taxonomy" id="1141890"/>
    <lineage>
        <taxon>Bacteria</taxon>
        <taxon>Pseudomonadati</taxon>
        <taxon>Pseudomonadota</taxon>
        <taxon>Alphaproteobacteria</taxon>
        <taxon>Sphingomonadales</taxon>
        <taxon>Sphingomonadaceae</taxon>
        <taxon>Sphingomonas</taxon>
    </lineage>
</organism>
<accession>A0A285R1R9</accession>
<dbReference type="EMBL" id="OBMI01000003">
    <property type="protein sequence ID" value="SOB87659.1"/>
    <property type="molecule type" value="Genomic_DNA"/>
</dbReference>
<evidence type="ECO:0000313" key="2">
    <source>
        <dbReference type="EMBL" id="SOB87659.1"/>
    </source>
</evidence>
<sequence>MTASMPPETPVNDQDDAENEGVSATEPAEGADDAPAGDDGSPEQ</sequence>
<dbReference type="AlphaFoldDB" id="A0A285R1R9"/>
<feature type="compositionally biased region" description="Acidic residues" evidence="1">
    <location>
        <begin position="29"/>
        <end position="44"/>
    </location>
</feature>
<feature type="region of interest" description="Disordered" evidence="1">
    <location>
        <begin position="1"/>
        <end position="44"/>
    </location>
</feature>
<proteinExistence type="predicted"/>
<evidence type="ECO:0000256" key="1">
    <source>
        <dbReference type="SAM" id="MobiDB-lite"/>
    </source>
</evidence>
<keyword evidence="3" id="KW-1185">Reference proteome</keyword>
<gene>
    <name evidence="2" type="ORF">SAMN06297144_2795</name>
</gene>
<protein>
    <submittedName>
        <fullName evidence="2">Uncharacterized protein</fullName>
    </submittedName>
</protein>
<dbReference type="Proteomes" id="UP000219494">
    <property type="component" value="Unassembled WGS sequence"/>
</dbReference>
<name>A0A285R1R9_9SPHN</name>
<dbReference type="RefSeq" id="WP_281253420.1">
    <property type="nucleotide sequence ID" value="NZ_OBMI01000003.1"/>
</dbReference>
<reference evidence="2 3" key="1">
    <citation type="submission" date="2017-07" db="EMBL/GenBank/DDBJ databases">
        <authorList>
            <person name="Sun Z.S."/>
            <person name="Albrecht U."/>
            <person name="Echele G."/>
            <person name="Lee C.C."/>
        </authorList>
    </citation>
    <scope>NUCLEOTIDE SEQUENCE [LARGE SCALE GENOMIC DNA]</scope>
    <source>
        <strain evidence="2 3">CGMCC 1.12672</strain>
    </source>
</reference>
<evidence type="ECO:0000313" key="3">
    <source>
        <dbReference type="Proteomes" id="UP000219494"/>
    </source>
</evidence>